<dbReference type="EMBL" id="MVGC01000264">
    <property type="protein sequence ID" value="RJE20955.1"/>
    <property type="molecule type" value="Genomic_DNA"/>
</dbReference>
<accession>A0A3A2ZSK5</accession>
<evidence type="ECO:0000256" key="1">
    <source>
        <dbReference type="SAM" id="MobiDB-lite"/>
    </source>
</evidence>
<organism evidence="2 3">
    <name type="scientific">Aspergillus sclerotialis</name>
    <dbReference type="NCBI Taxonomy" id="2070753"/>
    <lineage>
        <taxon>Eukaryota</taxon>
        <taxon>Fungi</taxon>
        <taxon>Dikarya</taxon>
        <taxon>Ascomycota</taxon>
        <taxon>Pezizomycotina</taxon>
        <taxon>Eurotiomycetes</taxon>
        <taxon>Eurotiomycetidae</taxon>
        <taxon>Eurotiales</taxon>
        <taxon>Aspergillaceae</taxon>
        <taxon>Aspergillus</taxon>
        <taxon>Aspergillus subgen. Polypaecilum</taxon>
    </lineage>
</organism>
<name>A0A3A2ZSK5_9EURO</name>
<dbReference type="OrthoDB" id="4725912at2759"/>
<dbReference type="AlphaFoldDB" id="A0A3A2ZSK5"/>
<sequence>MESSQKPPKQQATVDASQISTSSTQRKSLDTSETPTYRVEYTWYNFKARIYDDNKPGEGPLYIGDFAKLRQPHAIYKRADNDKVIGTGTLHFFNIDAEYEMNGRKDSIVAQKRFRTVYTHRSLAMSDTDQPVTMTWTSDSGFKTWDFVCVDENMMPVAKFSANIWRMVKLGKIQFMGPKADNQALREELIVTGLTLVYHVMVRSNNLLGVVGALFASPGHDKKSSSKSV</sequence>
<protein>
    <submittedName>
        <fullName evidence="2">Uncharacterized protein</fullName>
    </submittedName>
</protein>
<dbReference type="Proteomes" id="UP000266188">
    <property type="component" value="Unassembled WGS sequence"/>
</dbReference>
<proteinExistence type="predicted"/>
<evidence type="ECO:0000313" key="3">
    <source>
        <dbReference type="Proteomes" id="UP000266188"/>
    </source>
</evidence>
<feature type="region of interest" description="Disordered" evidence="1">
    <location>
        <begin position="1"/>
        <end position="31"/>
    </location>
</feature>
<gene>
    <name evidence="2" type="ORF">PHISCL_06719</name>
</gene>
<keyword evidence="3" id="KW-1185">Reference proteome</keyword>
<evidence type="ECO:0000313" key="2">
    <source>
        <dbReference type="EMBL" id="RJE20955.1"/>
    </source>
</evidence>
<reference evidence="3" key="1">
    <citation type="submission" date="2017-02" db="EMBL/GenBank/DDBJ databases">
        <authorList>
            <person name="Tafer H."/>
            <person name="Lopandic K."/>
        </authorList>
    </citation>
    <scope>NUCLEOTIDE SEQUENCE [LARGE SCALE GENOMIC DNA]</scope>
    <source>
        <strain evidence="3">CBS 366.77</strain>
    </source>
</reference>
<comment type="caution">
    <text evidence="2">The sequence shown here is derived from an EMBL/GenBank/DDBJ whole genome shotgun (WGS) entry which is preliminary data.</text>
</comment>